<sequence length="221" mass="25520">MDSSRATKRLWRIARVVFYMIRKGISKDKLMLDLHLLLKRGKVAGKALGNLMTFHHHHHRHHHTSGTATYSGFSCRSMDPDLSFYHPAEVEFSCSNTPAFRATKQKHRRGGRRCDLYDYDAVAVAEAFEILNYEASDAESVAASPSPAMWSFGKSPAGVRKLRVTDSPFPWREEEEEVDSCVDEQAEEFIKRFYEKLRLQQMVPMTPEYKRYRQEAVMGRA</sequence>
<protein>
    <recommendedName>
        <fullName evidence="3">Avr9/Cf-9 rapidly elicited protein 146</fullName>
    </recommendedName>
</protein>
<evidence type="ECO:0000313" key="2">
    <source>
        <dbReference type="Proteomes" id="UP001327560"/>
    </source>
</evidence>
<dbReference type="Proteomes" id="UP001327560">
    <property type="component" value="Chromosome 6"/>
</dbReference>
<dbReference type="EMBL" id="CP136895">
    <property type="protein sequence ID" value="WOL12389.1"/>
    <property type="molecule type" value="Genomic_DNA"/>
</dbReference>
<keyword evidence="2" id="KW-1185">Reference proteome</keyword>
<dbReference type="InterPro" id="IPR008480">
    <property type="entry name" value="DUF761_pln"/>
</dbReference>
<proteinExistence type="predicted"/>
<evidence type="ECO:0008006" key="3">
    <source>
        <dbReference type="Google" id="ProtNLM"/>
    </source>
</evidence>
<dbReference type="AlphaFoldDB" id="A0AAQ3QIE6"/>
<dbReference type="PANTHER" id="PTHR33265:SF26">
    <property type="entry name" value="OS06G0554600 PROTEIN"/>
    <property type="match status" value="1"/>
</dbReference>
<name>A0AAQ3QIE6_9LILI</name>
<reference evidence="1 2" key="1">
    <citation type="submission" date="2023-10" db="EMBL/GenBank/DDBJ databases">
        <title>Chromosome-scale genome assembly provides insights into flower coloration mechanisms of Canna indica.</title>
        <authorList>
            <person name="Li C."/>
        </authorList>
    </citation>
    <scope>NUCLEOTIDE SEQUENCE [LARGE SCALE GENOMIC DNA]</scope>
    <source>
        <tissue evidence="1">Flower</tissue>
    </source>
</reference>
<dbReference type="PANTHER" id="PTHR33265">
    <property type="entry name" value="AVR9/CF-9 RAPIDLY ELICITED PROTEIN-RELATED"/>
    <property type="match status" value="1"/>
</dbReference>
<organism evidence="1 2">
    <name type="scientific">Canna indica</name>
    <name type="common">Indian-shot</name>
    <dbReference type="NCBI Taxonomy" id="4628"/>
    <lineage>
        <taxon>Eukaryota</taxon>
        <taxon>Viridiplantae</taxon>
        <taxon>Streptophyta</taxon>
        <taxon>Embryophyta</taxon>
        <taxon>Tracheophyta</taxon>
        <taxon>Spermatophyta</taxon>
        <taxon>Magnoliopsida</taxon>
        <taxon>Liliopsida</taxon>
        <taxon>Zingiberales</taxon>
        <taxon>Cannaceae</taxon>
        <taxon>Canna</taxon>
    </lineage>
</organism>
<dbReference type="Pfam" id="PF05553">
    <property type="entry name" value="DUF761"/>
    <property type="match status" value="1"/>
</dbReference>
<evidence type="ECO:0000313" key="1">
    <source>
        <dbReference type="EMBL" id="WOL12389.1"/>
    </source>
</evidence>
<gene>
    <name evidence="1" type="ORF">Cni_G21155</name>
</gene>
<accession>A0AAQ3QIE6</accession>